<dbReference type="AlphaFoldDB" id="A0A1D1YGQ7"/>
<sequence length="410" mass="43913">MALPLARAALDFSRRRRRWLLFLAAAGATGYGAYRVYHLPAVAEKRRRLASLLRALVSLAEAFSASAETVGLVSDDLNRFLRGDSDEVPPTLRQLSKIAMSDEFAGSVSRASEALTAGVLRGVAASDSGSPASGADSAVAERLLDKLFSTAGSGFASVVVGSFARNLVMAFYAAQGEEASAVDPDAAPVPAWVHLVCGDKFRQLIGDCIQLFVGTAVAVYLEKTMDLNTFDEMFSGLTNPKHEVKVRETLATVFNGAVETLVRTSHQVLTAPPPSSTPSTDREEDIEVEEEPSVKHIRKSSFDVATVKDNGPGWVDMVSSTLAVPGNRSFVLDLTGRVTSESVRSFLDFVLWNLSTSAKRGVKVVRGEIVERGLEVVRFATAKSMVAATVCLALCLHLLSETRVLAPAYS</sequence>
<dbReference type="InterPro" id="IPR019141">
    <property type="entry name" value="DUF2045"/>
</dbReference>
<reference evidence="2" key="1">
    <citation type="submission" date="2015-07" db="EMBL/GenBank/DDBJ databases">
        <title>Transcriptome Assembly of Anthurium amnicola.</title>
        <authorList>
            <person name="Suzuki J."/>
        </authorList>
    </citation>
    <scope>NUCLEOTIDE SEQUENCE</scope>
</reference>
<dbReference type="PANTHER" id="PTHR21477">
    <property type="entry name" value="ZGC:172139"/>
    <property type="match status" value="1"/>
</dbReference>
<evidence type="ECO:0000313" key="2">
    <source>
        <dbReference type="EMBL" id="JAT53799.1"/>
    </source>
</evidence>
<dbReference type="EMBL" id="GDJX01014137">
    <property type="protein sequence ID" value="JAT53799.1"/>
    <property type="molecule type" value="Transcribed_RNA"/>
</dbReference>
<name>A0A1D1YGQ7_9ARAE</name>
<feature type="region of interest" description="Disordered" evidence="1">
    <location>
        <begin position="267"/>
        <end position="291"/>
    </location>
</feature>
<protein>
    <submittedName>
        <fullName evidence="2">Protein PHLOEM PROTEIN 2-LIKE A10</fullName>
    </submittedName>
</protein>
<proteinExistence type="predicted"/>
<accession>A0A1D1YGQ7</accession>
<evidence type="ECO:0000256" key="1">
    <source>
        <dbReference type="SAM" id="MobiDB-lite"/>
    </source>
</evidence>
<gene>
    <name evidence="2" type="primary">PP2A10_0</name>
    <name evidence="2" type="ORF">g.56868</name>
</gene>
<dbReference type="PANTHER" id="PTHR21477:SF12">
    <property type="entry name" value="PROTEIN PHLOEM PROTEIN 2-LIKE A10"/>
    <property type="match status" value="1"/>
</dbReference>
<feature type="compositionally biased region" description="Acidic residues" evidence="1">
    <location>
        <begin position="282"/>
        <end position="291"/>
    </location>
</feature>
<organism evidence="2">
    <name type="scientific">Anthurium amnicola</name>
    <dbReference type="NCBI Taxonomy" id="1678845"/>
    <lineage>
        <taxon>Eukaryota</taxon>
        <taxon>Viridiplantae</taxon>
        <taxon>Streptophyta</taxon>
        <taxon>Embryophyta</taxon>
        <taxon>Tracheophyta</taxon>
        <taxon>Spermatophyta</taxon>
        <taxon>Magnoliopsida</taxon>
        <taxon>Liliopsida</taxon>
        <taxon>Araceae</taxon>
        <taxon>Pothoideae</taxon>
        <taxon>Potheae</taxon>
        <taxon>Anthurium</taxon>
    </lineage>
</organism>